<sequence>MKEFSRSPIHPAQHQQQLDAENAVDWGSQEWGTHRFQIRQLLEHAMEIMTIKDKAAVLGAGNHGDVDLPRLMNQFSQVTVFDTEANSIEEVLEESGIAVPNKFKSLTNVDYTCLDQVQFYETWEDMLLNQAPAAEIIRYLKDSAFAVRRHEALPHLKKSFNLVVSSSVHTQLFYIHALTQFAGYASQYNEQEISQIIDALAYLRNSLVLDYNKLLLSLLKPDGMLVMWSEMIRMDEQNEEIFDRLYGLNSDSERMSFLFRAFGQYGIESAVLGLKDLHDQMKQEGQLFKSWVWLPGSEKKFIVAGFSGTPVS</sequence>
<evidence type="ECO:0000256" key="1">
    <source>
        <dbReference type="SAM" id="MobiDB-lite"/>
    </source>
</evidence>
<dbReference type="EMBL" id="JANQBD010000015">
    <property type="protein sequence ID" value="MCR8633532.1"/>
    <property type="molecule type" value="Genomic_DNA"/>
</dbReference>
<evidence type="ECO:0000313" key="2">
    <source>
        <dbReference type="EMBL" id="MCR8633532.1"/>
    </source>
</evidence>
<evidence type="ECO:0000313" key="3">
    <source>
        <dbReference type="Proteomes" id="UP001300012"/>
    </source>
</evidence>
<comment type="caution">
    <text evidence="2">The sequence shown here is derived from an EMBL/GenBank/DDBJ whole genome shotgun (WGS) entry which is preliminary data.</text>
</comment>
<gene>
    <name evidence="2" type="ORF">NV381_20325</name>
</gene>
<keyword evidence="3" id="KW-1185">Reference proteome</keyword>
<dbReference type="RefSeq" id="WP_258215108.1">
    <property type="nucleotide sequence ID" value="NZ_JANQBD010000015.1"/>
</dbReference>
<evidence type="ECO:0008006" key="4">
    <source>
        <dbReference type="Google" id="ProtNLM"/>
    </source>
</evidence>
<reference evidence="2 3" key="1">
    <citation type="submission" date="2022-08" db="EMBL/GenBank/DDBJ databases">
        <title>Paenibacillus endoradicis sp. nov., Paenibacillus radicibacter sp. nov and Paenibacillus pararadicis sp. nov., three cold-adapted plant growth-promoting bacteria isolated from root of Larix gmelinii in Great Khingan.</title>
        <authorList>
            <person name="Xue H."/>
        </authorList>
    </citation>
    <scope>NUCLEOTIDE SEQUENCE [LARGE SCALE GENOMIC DNA]</scope>
    <source>
        <strain evidence="2 3">N5-1-1-5</strain>
    </source>
</reference>
<dbReference type="Proteomes" id="UP001300012">
    <property type="component" value="Unassembled WGS sequence"/>
</dbReference>
<protein>
    <recommendedName>
        <fullName evidence="4">Class I SAM-dependent methyltransferase</fullName>
    </recommendedName>
</protein>
<feature type="region of interest" description="Disordered" evidence="1">
    <location>
        <begin position="1"/>
        <end position="21"/>
    </location>
</feature>
<accession>A0ABT1YK26</accession>
<proteinExistence type="predicted"/>
<organism evidence="2 3">
    <name type="scientific">Paenibacillus radicis</name>
    <name type="common">ex Xue et al. 2023</name>
    <dbReference type="NCBI Taxonomy" id="2972489"/>
    <lineage>
        <taxon>Bacteria</taxon>
        <taxon>Bacillati</taxon>
        <taxon>Bacillota</taxon>
        <taxon>Bacilli</taxon>
        <taxon>Bacillales</taxon>
        <taxon>Paenibacillaceae</taxon>
        <taxon>Paenibacillus</taxon>
    </lineage>
</organism>
<name>A0ABT1YK26_9BACL</name>